<dbReference type="RefSeq" id="WP_169531821.1">
    <property type="nucleotide sequence ID" value="NZ_JABBGH010000002.1"/>
</dbReference>
<evidence type="ECO:0008006" key="4">
    <source>
        <dbReference type="Google" id="ProtNLM"/>
    </source>
</evidence>
<evidence type="ECO:0000256" key="1">
    <source>
        <dbReference type="SAM" id="Coils"/>
    </source>
</evidence>
<proteinExistence type="predicted"/>
<dbReference type="Proteomes" id="UP000559626">
    <property type="component" value="Unassembled WGS sequence"/>
</dbReference>
<comment type="caution">
    <text evidence="2">The sequence shown here is derived from an EMBL/GenBank/DDBJ whole genome shotgun (WGS) entry which is preliminary data.</text>
</comment>
<name>A0A7Y0AF35_9BACT</name>
<evidence type="ECO:0000313" key="3">
    <source>
        <dbReference type="Proteomes" id="UP000559626"/>
    </source>
</evidence>
<feature type="coiled-coil region" evidence="1">
    <location>
        <begin position="160"/>
        <end position="216"/>
    </location>
</feature>
<keyword evidence="3" id="KW-1185">Reference proteome</keyword>
<evidence type="ECO:0000313" key="2">
    <source>
        <dbReference type="EMBL" id="NML66157.1"/>
    </source>
</evidence>
<gene>
    <name evidence="2" type="ORF">HHL22_13170</name>
</gene>
<keyword evidence="1" id="KW-0175">Coiled coil</keyword>
<dbReference type="EMBL" id="JABBGH010000002">
    <property type="protein sequence ID" value="NML66157.1"/>
    <property type="molecule type" value="Genomic_DNA"/>
</dbReference>
<protein>
    <recommendedName>
        <fullName evidence="4">DUF3375 domain-containing protein</fullName>
    </recommendedName>
</protein>
<reference evidence="2 3" key="1">
    <citation type="submission" date="2020-04" db="EMBL/GenBank/DDBJ databases">
        <title>Hymenobacter polaris sp. nov., isolated from Arctic soil.</title>
        <authorList>
            <person name="Dahal R.H."/>
        </authorList>
    </citation>
    <scope>NUCLEOTIDE SEQUENCE [LARGE SCALE GENOMIC DNA]</scope>
    <source>
        <strain evidence="2 3">RP-2-7</strain>
    </source>
</reference>
<sequence length="444" mass="51512">MNVNSLFYEEFRRQGKLLMPDRPVLLALLKLYTWLATSGADFFTEDQLRDALKAGEADSPDTEHNSLYTPWQRHTLLVRELQVYWLLRGVESGTTVTYRFKPHARAICKRLHTTLFSKLVVSQVEAAFRRLQQGLGESEEDFLNWARELLPLGLEVEQQLVALDNDIEETIRQLRQQTSQSEESFLAVLDYVSATLDNLLQKADELNRAFDHAADLEQELTHIYTGKQYESEAVDREAREALRFIRRARQRLNELSLRLDWVRPRVRAVFGNLKKLRFDRKTEQFLERLLNAEPTTKPQLPAGVALARLVYRPLRYERVPHAGQVLPAVPVPAAVRPTNQRAQQDFKARTEEMLRVRGRVQHWLTQLRAELLQAGATVDFREFGQRLADSEGPAAYEIVAQVLATVRREDELNRNWQLHIIAQEEKIENEFGIINLWKLTLTNP</sequence>
<accession>A0A7Y0AF35</accession>
<organism evidence="2 3">
    <name type="scientific">Hymenobacter polaris</name>
    <dbReference type="NCBI Taxonomy" id="2682546"/>
    <lineage>
        <taxon>Bacteria</taxon>
        <taxon>Pseudomonadati</taxon>
        <taxon>Bacteroidota</taxon>
        <taxon>Cytophagia</taxon>
        <taxon>Cytophagales</taxon>
        <taxon>Hymenobacteraceae</taxon>
        <taxon>Hymenobacter</taxon>
    </lineage>
</organism>
<dbReference type="AlphaFoldDB" id="A0A7Y0AF35"/>